<evidence type="ECO:0000313" key="12">
    <source>
        <dbReference type="Proteomes" id="UP000011083"/>
    </source>
</evidence>
<keyword evidence="4" id="KW-0677">Repeat</keyword>
<feature type="non-terminal residue" evidence="11">
    <location>
        <position position="1"/>
    </location>
</feature>
<dbReference type="VEuPathDB" id="AmoebaDB:ACA1_278000"/>
<dbReference type="InterPro" id="IPR018108">
    <property type="entry name" value="MCP_transmembrane"/>
</dbReference>
<dbReference type="InterPro" id="IPR002048">
    <property type="entry name" value="EF_hand_dom"/>
</dbReference>
<evidence type="ECO:0000256" key="3">
    <source>
        <dbReference type="ARBA" id="ARBA00022692"/>
    </source>
</evidence>
<protein>
    <submittedName>
        <fullName evidence="11">Carrier superfamily protein</fullName>
    </submittedName>
</protein>
<feature type="domain" description="EF-hand" evidence="10">
    <location>
        <begin position="61"/>
        <end position="96"/>
    </location>
</feature>
<evidence type="ECO:0000256" key="7">
    <source>
        <dbReference type="ARBA" id="ARBA00023136"/>
    </source>
</evidence>
<evidence type="ECO:0000256" key="1">
    <source>
        <dbReference type="ARBA" id="ARBA00004448"/>
    </source>
</evidence>
<dbReference type="EMBL" id="KB007908">
    <property type="protein sequence ID" value="ELR20869.1"/>
    <property type="molecule type" value="Genomic_DNA"/>
</dbReference>
<dbReference type="SUPFAM" id="SSF103506">
    <property type="entry name" value="Mitochondrial carrier"/>
    <property type="match status" value="1"/>
</dbReference>
<evidence type="ECO:0000256" key="2">
    <source>
        <dbReference type="ARBA" id="ARBA00022448"/>
    </source>
</evidence>
<keyword evidence="7 8" id="KW-0472">Membrane</keyword>
<feature type="repeat" description="Solcar" evidence="8">
    <location>
        <begin position="230"/>
        <end position="352"/>
    </location>
</feature>
<feature type="repeat" description="Solcar" evidence="8">
    <location>
        <begin position="455"/>
        <end position="544"/>
    </location>
</feature>
<organism evidence="11 12">
    <name type="scientific">Acanthamoeba castellanii (strain ATCC 30010 / Neff)</name>
    <dbReference type="NCBI Taxonomy" id="1257118"/>
    <lineage>
        <taxon>Eukaryota</taxon>
        <taxon>Amoebozoa</taxon>
        <taxon>Discosea</taxon>
        <taxon>Longamoebia</taxon>
        <taxon>Centramoebida</taxon>
        <taxon>Acanthamoebidae</taxon>
        <taxon>Acanthamoeba</taxon>
    </lineage>
</organism>
<keyword evidence="5" id="KW-0106">Calcium</keyword>
<dbReference type="PROSITE" id="PS00018">
    <property type="entry name" value="EF_HAND_1"/>
    <property type="match status" value="2"/>
</dbReference>
<dbReference type="SMART" id="SM00054">
    <property type="entry name" value="EFh"/>
    <property type="match status" value="4"/>
</dbReference>
<dbReference type="PANTHER" id="PTHR24089">
    <property type="entry name" value="SOLUTE CARRIER FAMILY 25"/>
    <property type="match status" value="1"/>
</dbReference>
<reference evidence="11 12" key="1">
    <citation type="journal article" date="2013" name="Genome Biol.">
        <title>Genome of Acanthamoeba castellanii highlights extensive lateral gene transfer and early evolution of tyrosine kinase signaling.</title>
        <authorList>
            <person name="Clarke M."/>
            <person name="Lohan A.J."/>
            <person name="Liu B."/>
            <person name="Lagkouvardos I."/>
            <person name="Roy S."/>
            <person name="Zafar N."/>
            <person name="Bertelli C."/>
            <person name="Schilde C."/>
            <person name="Kianianmomeni A."/>
            <person name="Burglin T.R."/>
            <person name="Frech C."/>
            <person name="Turcotte B."/>
            <person name="Kopec K.O."/>
            <person name="Synnott J.M."/>
            <person name="Choo C."/>
            <person name="Paponov I."/>
            <person name="Finkler A."/>
            <person name="Soon Heng Tan C."/>
            <person name="Hutchins A.P."/>
            <person name="Weinmeier T."/>
            <person name="Rattei T."/>
            <person name="Chu J.S."/>
            <person name="Gimenez G."/>
            <person name="Irimia M."/>
            <person name="Rigden D.J."/>
            <person name="Fitzpatrick D.A."/>
            <person name="Lorenzo-Morales J."/>
            <person name="Bateman A."/>
            <person name="Chiu C.H."/>
            <person name="Tang P."/>
            <person name="Hegemann P."/>
            <person name="Fromm H."/>
            <person name="Raoult D."/>
            <person name="Greub G."/>
            <person name="Miranda-Saavedra D."/>
            <person name="Chen N."/>
            <person name="Nash P."/>
            <person name="Ginger M.L."/>
            <person name="Horn M."/>
            <person name="Schaap P."/>
            <person name="Caler L."/>
            <person name="Loftus B."/>
        </authorList>
    </citation>
    <scope>NUCLEOTIDE SEQUENCE [LARGE SCALE GENOMIC DNA]</scope>
    <source>
        <strain evidence="11 12">Neff</strain>
    </source>
</reference>
<evidence type="ECO:0000256" key="8">
    <source>
        <dbReference type="PROSITE-ProRule" id="PRU00282"/>
    </source>
</evidence>
<dbReference type="Gene3D" id="1.10.238.10">
    <property type="entry name" value="EF-hand"/>
    <property type="match status" value="1"/>
</dbReference>
<evidence type="ECO:0000256" key="5">
    <source>
        <dbReference type="ARBA" id="ARBA00022837"/>
    </source>
</evidence>
<dbReference type="Pfam" id="PF13499">
    <property type="entry name" value="EF-hand_7"/>
    <property type="match status" value="2"/>
</dbReference>
<dbReference type="GeneID" id="14921741"/>
<dbReference type="InterPro" id="IPR002067">
    <property type="entry name" value="MCP"/>
</dbReference>
<keyword evidence="2 9" id="KW-0813">Transport</keyword>
<dbReference type="RefSeq" id="XP_004344612.1">
    <property type="nucleotide sequence ID" value="XM_004344562.1"/>
</dbReference>
<dbReference type="GO" id="GO:0005509">
    <property type="term" value="F:calcium ion binding"/>
    <property type="evidence" value="ECO:0007669"/>
    <property type="project" value="InterPro"/>
</dbReference>
<dbReference type="Pfam" id="PF00153">
    <property type="entry name" value="Mito_carr"/>
    <property type="match status" value="4"/>
</dbReference>
<sequence length="551" mass="59949">CLQPRLHPPPRDLPLPPLQPVLRVVPPPSASASSIGAAVAALPSAPAQLKASLPAIAREEANVERYRRVFEELDLDSSGSLDEHEIQAGLQRMGLPSSDKQVHEMMVMVDADKDGSISYGEFASFAQEREKDLRELFDEIDLNGNGLIEANEIRIALEKIGMSTEVSDGDIIQLIDRMGVDHTKGIDFQVFKRILMLFPSRNISISNVFDYWFRHIIDTGDEVIIPDIIDHPMKRLIAGGIAGAVSRTTTAPFDRLKMLLQAQNSSAMLAGVATKQLAGGKPAAARPGVIRPAPDAAARAAAPEYRGIWNSLKKIYFESGWKGFYRGNGTNIIKIAPESAVKFWAYESIKRMLCRDSSAPAIKEKLIAGSAAGAISQTAIYPLEITKTRLAVSAPGEYRGIMHCISSIVRTDGVSALFRGLLPSVVGVIPYAGVDFAVYSTLRDVYTRRYPNTHPGVLTVFVCGAISSTCGQVVAYPLQLVRTRLQTQGMAGRPMLYNGMSDAFFKIWKCDGLLGFYSGILPNFMKAIPAVSISYIVYEQVSRGMGISSGL</sequence>
<dbReference type="GO" id="GO:0005743">
    <property type="term" value="C:mitochondrial inner membrane"/>
    <property type="evidence" value="ECO:0007669"/>
    <property type="project" value="UniProtKB-SubCell"/>
</dbReference>
<evidence type="ECO:0000259" key="10">
    <source>
        <dbReference type="PROSITE" id="PS50222"/>
    </source>
</evidence>
<dbReference type="InterPro" id="IPR018247">
    <property type="entry name" value="EF_Hand_1_Ca_BS"/>
</dbReference>
<keyword evidence="3 8" id="KW-0812">Transmembrane</keyword>
<proteinExistence type="inferred from homology"/>
<dbReference type="SUPFAM" id="SSF47473">
    <property type="entry name" value="EF-hand"/>
    <property type="match status" value="1"/>
</dbReference>
<dbReference type="AlphaFoldDB" id="L8H5S3"/>
<keyword evidence="12" id="KW-1185">Reference proteome</keyword>
<dbReference type="PROSITE" id="PS50920">
    <property type="entry name" value="SOLCAR"/>
    <property type="match status" value="3"/>
</dbReference>
<feature type="domain" description="EF-hand" evidence="10">
    <location>
        <begin position="128"/>
        <end position="163"/>
    </location>
</feature>
<dbReference type="PROSITE" id="PS50222">
    <property type="entry name" value="EF_HAND_2"/>
    <property type="match status" value="2"/>
</dbReference>
<dbReference type="InterPro" id="IPR011992">
    <property type="entry name" value="EF-hand-dom_pair"/>
</dbReference>
<evidence type="ECO:0000256" key="6">
    <source>
        <dbReference type="ARBA" id="ARBA00022989"/>
    </source>
</evidence>
<dbReference type="Proteomes" id="UP000011083">
    <property type="component" value="Unassembled WGS sequence"/>
</dbReference>
<dbReference type="OMA" id="VISYAEW"/>
<name>L8H5S3_ACACF</name>
<evidence type="ECO:0000313" key="11">
    <source>
        <dbReference type="EMBL" id="ELR20869.1"/>
    </source>
</evidence>
<dbReference type="PRINTS" id="PR00926">
    <property type="entry name" value="MITOCARRIER"/>
</dbReference>
<comment type="subcellular location">
    <subcellularLocation>
        <location evidence="1">Mitochondrion inner membrane</location>
        <topology evidence="1">Multi-pass membrane protein</topology>
    </subcellularLocation>
</comment>
<accession>L8H5S3</accession>
<dbReference type="CDD" id="cd15898">
    <property type="entry name" value="EFh_PI-PLC"/>
    <property type="match status" value="1"/>
</dbReference>
<evidence type="ECO:0000256" key="4">
    <source>
        <dbReference type="ARBA" id="ARBA00022737"/>
    </source>
</evidence>
<dbReference type="KEGG" id="acan:ACA1_278000"/>
<dbReference type="GO" id="GO:0055085">
    <property type="term" value="P:transmembrane transport"/>
    <property type="evidence" value="ECO:0007669"/>
    <property type="project" value="InterPro"/>
</dbReference>
<comment type="similarity">
    <text evidence="9">Belongs to the mitochondrial carrier (TC 2.A.29) family.</text>
</comment>
<evidence type="ECO:0000256" key="9">
    <source>
        <dbReference type="RuleBase" id="RU000488"/>
    </source>
</evidence>
<dbReference type="STRING" id="1257118.L8H5S3"/>
<gene>
    <name evidence="11" type="ORF">ACA1_278000</name>
</gene>
<dbReference type="Gene3D" id="1.50.40.10">
    <property type="entry name" value="Mitochondrial carrier domain"/>
    <property type="match status" value="1"/>
</dbReference>
<dbReference type="OrthoDB" id="270584at2759"/>
<feature type="repeat" description="Solcar" evidence="8">
    <location>
        <begin position="360"/>
        <end position="445"/>
    </location>
</feature>
<dbReference type="InterPro" id="IPR023395">
    <property type="entry name" value="MCP_dom_sf"/>
</dbReference>
<keyword evidence="6" id="KW-1133">Transmembrane helix</keyword>